<sequence length="99" mass="11132">MVRNRILSKRGLLFTLAFVVLGTISLAMLDGLVRDLAGEPQIWETHVRYTWLAKAGYRQCIVAVRGKTAEPCSSFTKEQIATFRLQYETPSPKVLAGEF</sequence>
<dbReference type="EMBL" id="MHLI01000006">
    <property type="protein sequence ID" value="OGZ05791.1"/>
    <property type="molecule type" value="Genomic_DNA"/>
</dbReference>
<dbReference type="AlphaFoldDB" id="A0A1G2CYS3"/>
<dbReference type="Proteomes" id="UP000177122">
    <property type="component" value="Unassembled WGS sequence"/>
</dbReference>
<protein>
    <submittedName>
        <fullName evidence="1">Uncharacterized protein</fullName>
    </submittedName>
</protein>
<reference evidence="1 2" key="1">
    <citation type="journal article" date="2016" name="Nat. Commun.">
        <title>Thousands of microbial genomes shed light on interconnected biogeochemical processes in an aquifer system.</title>
        <authorList>
            <person name="Anantharaman K."/>
            <person name="Brown C.T."/>
            <person name="Hug L.A."/>
            <person name="Sharon I."/>
            <person name="Castelle C.J."/>
            <person name="Probst A.J."/>
            <person name="Thomas B.C."/>
            <person name="Singh A."/>
            <person name="Wilkins M.J."/>
            <person name="Karaoz U."/>
            <person name="Brodie E.L."/>
            <person name="Williams K.H."/>
            <person name="Hubbard S.S."/>
            <person name="Banfield J.F."/>
        </authorList>
    </citation>
    <scope>NUCLEOTIDE SEQUENCE [LARGE SCALE GENOMIC DNA]</scope>
</reference>
<evidence type="ECO:0000313" key="1">
    <source>
        <dbReference type="EMBL" id="OGZ05791.1"/>
    </source>
</evidence>
<gene>
    <name evidence="1" type="ORF">A2845_03230</name>
</gene>
<proteinExistence type="predicted"/>
<comment type="caution">
    <text evidence="1">The sequence shown here is derived from an EMBL/GenBank/DDBJ whole genome shotgun (WGS) entry which is preliminary data.</text>
</comment>
<evidence type="ECO:0000313" key="2">
    <source>
        <dbReference type="Proteomes" id="UP000177122"/>
    </source>
</evidence>
<accession>A0A1G2CYS3</accession>
<organism evidence="1 2">
    <name type="scientific">Candidatus Lloydbacteria bacterium RIFCSPHIGHO2_01_FULL_49_22</name>
    <dbReference type="NCBI Taxonomy" id="1798658"/>
    <lineage>
        <taxon>Bacteria</taxon>
        <taxon>Candidatus Lloydiibacteriota</taxon>
    </lineage>
</organism>
<name>A0A1G2CYS3_9BACT</name>